<dbReference type="AlphaFoldDB" id="A0A6C0JV76"/>
<protein>
    <submittedName>
        <fullName evidence="2">Uncharacterized protein</fullName>
    </submittedName>
</protein>
<keyword evidence="1" id="KW-0472">Membrane</keyword>
<name>A0A6C0JV76_9ZZZZ</name>
<feature type="transmembrane region" description="Helical" evidence="1">
    <location>
        <begin position="7"/>
        <end position="30"/>
    </location>
</feature>
<evidence type="ECO:0000313" key="2">
    <source>
        <dbReference type="EMBL" id="QHU08297.1"/>
    </source>
</evidence>
<proteinExistence type="predicted"/>
<evidence type="ECO:0000256" key="1">
    <source>
        <dbReference type="SAM" id="Phobius"/>
    </source>
</evidence>
<keyword evidence="1" id="KW-1133">Transmembrane helix</keyword>
<reference evidence="2" key="1">
    <citation type="journal article" date="2020" name="Nature">
        <title>Giant virus diversity and host interactions through global metagenomics.</title>
        <authorList>
            <person name="Schulz F."/>
            <person name="Roux S."/>
            <person name="Paez-Espino D."/>
            <person name="Jungbluth S."/>
            <person name="Walsh D.A."/>
            <person name="Denef V.J."/>
            <person name="McMahon K.D."/>
            <person name="Konstantinidis K.T."/>
            <person name="Eloe-Fadrosh E.A."/>
            <person name="Kyrpides N.C."/>
            <person name="Woyke T."/>
        </authorList>
    </citation>
    <scope>NUCLEOTIDE SEQUENCE</scope>
    <source>
        <strain evidence="2">GVMAG-S-1062768-28</strain>
    </source>
</reference>
<keyword evidence="1" id="KW-0812">Transmembrane</keyword>
<feature type="transmembrane region" description="Helical" evidence="1">
    <location>
        <begin position="117"/>
        <end position="138"/>
    </location>
</feature>
<sequence length="152" mass="17058">MTETIKILLLLMTTLSVLYVVSTWVTSVVIMSTVTNCAYWATCSFSTVNDTCFLSVDNRTITLDKHSASASALYSCVNNLNIKCFYANSRDAIGESLGDYYKTGCRDRYYEFALGNIMTSSVFFIPTVALFIAICIIWKRRDNNVSETQINV</sequence>
<dbReference type="EMBL" id="MN740696">
    <property type="protein sequence ID" value="QHU08297.1"/>
    <property type="molecule type" value="Genomic_DNA"/>
</dbReference>
<organism evidence="2">
    <name type="scientific">viral metagenome</name>
    <dbReference type="NCBI Taxonomy" id="1070528"/>
    <lineage>
        <taxon>unclassified sequences</taxon>
        <taxon>metagenomes</taxon>
        <taxon>organismal metagenomes</taxon>
    </lineage>
</organism>
<accession>A0A6C0JV76</accession>